<dbReference type="PANTHER" id="PTHR24300:SF375">
    <property type="entry name" value="CYTOCHROME P450 FAMILY"/>
    <property type="match status" value="1"/>
</dbReference>
<keyword evidence="4" id="KW-0503">Monooxygenase</keyword>
<dbReference type="PANTHER" id="PTHR24300">
    <property type="entry name" value="CYTOCHROME P450 508A4-RELATED"/>
    <property type="match status" value="1"/>
</dbReference>
<reference evidence="5 6" key="1">
    <citation type="journal article" date="2016" name="Genome Biol. Evol.">
        <title>Gene Family Evolution Reflects Adaptation to Soil Environmental Stressors in the Genome of the Collembolan Orchesella cincta.</title>
        <authorList>
            <person name="Faddeeva-Vakhrusheva A."/>
            <person name="Derks M.F."/>
            <person name="Anvar S.Y."/>
            <person name="Agamennone V."/>
            <person name="Suring W."/>
            <person name="Smit S."/>
            <person name="van Straalen N.M."/>
            <person name="Roelofs D."/>
        </authorList>
    </citation>
    <scope>NUCLEOTIDE SEQUENCE [LARGE SCALE GENOMIC DNA]</scope>
    <source>
        <tissue evidence="5">Mixed pool</tissue>
    </source>
</reference>
<evidence type="ECO:0000313" key="6">
    <source>
        <dbReference type="Proteomes" id="UP000094527"/>
    </source>
</evidence>
<dbReference type="Proteomes" id="UP000094527">
    <property type="component" value="Unassembled WGS sequence"/>
</dbReference>
<evidence type="ECO:0000313" key="5">
    <source>
        <dbReference type="EMBL" id="ODM98812.1"/>
    </source>
</evidence>
<dbReference type="AlphaFoldDB" id="A0A1D2N0L4"/>
<comment type="similarity">
    <text evidence="1">Belongs to the cytochrome P450 family.</text>
</comment>
<name>A0A1D2N0L4_ORCCI</name>
<keyword evidence="6" id="KW-1185">Reference proteome</keyword>
<keyword evidence="4" id="KW-0560">Oxidoreductase</keyword>
<dbReference type="GO" id="GO:0006805">
    <property type="term" value="P:xenobiotic metabolic process"/>
    <property type="evidence" value="ECO:0007669"/>
    <property type="project" value="TreeGrafter"/>
</dbReference>
<sequence length="362" mass="42208">MIFTLIVVFLSIWFFYDRFIGGKNLPPGPMRLPLLGTLFQMGAMKKRIPSPHKMMQEFCKEFGPIVTLQYGMKRQVVIEDYETIRQVLQSEIFLNRPIDKWTQERSFGKPLGIIWGNGHSWKLIRRFSIKTLRDFGFGKQKGQDAVMEEELEELMKRLDEKIELEGSEVCMSQFFTVSVLNILWSMMAGTRFSYDDAKLQKIVKHIYDNTRFLNATGNILMAFPVLRTVLRKLTGVGEARKQLIADMQKHFKEILDERRAVAYYKDDQRDFIDVFLYEIDKHAGDNSEDNVYTVQQEIQREIGPTEFPTVIMKNSMPYTEATLLEIQRISSVAPMIVRSPSVDTTIQSYTIKKVNAFAWEKF</sequence>
<dbReference type="Gene3D" id="1.10.630.10">
    <property type="entry name" value="Cytochrome P450"/>
    <property type="match status" value="2"/>
</dbReference>
<dbReference type="STRING" id="48709.A0A1D2N0L4"/>
<evidence type="ECO:0000256" key="1">
    <source>
        <dbReference type="ARBA" id="ARBA00010617"/>
    </source>
</evidence>
<dbReference type="InterPro" id="IPR050182">
    <property type="entry name" value="Cytochrome_P450_fam2"/>
</dbReference>
<dbReference type="InterPro" id="IPR001128">
    <property type="entry name" value="Cyt_P450"/>
</dbReference>
<evidence type="ECO:0000256" key="2">
    <source>
        <dbReference type="ARBA" id="ARBA00022723"/>
    </source>
</evidence>
<dbReference type="PRINTS" id="PR00463">
    <property type="entry name" value="EP450I"/>
</dbReference>
<dbReference type="SUPFAM" id="SSF48264">
    <property type="entry name" value="Cytochrome P450"/>
    <property type="match status" value="1"/>
</dbReference>
<dbReference type="GO" id="GO:0006082">
    <property type="term" value="P:organic acid metabolic process"/>
    <property type="evidence" value="ECO:0007669"/>
    <property type="project" value="TreeGrafter"/>
</dbReference>
<dbReference type="OMA" id="VWIIQDL"/>
<organism evidence="5 6">
    <name type="scientific">Orchesella cincta</name>
    <name type="common">Springtail</name>
    <name type="synonym">Podura cincta</name>
    <dbReference type="NCBI Taxonomy" id="48709"/>
    <lineage>
        <taxon>Eukaryota</taxon>
        <taxon>Metazoa</taxon>
        <taxon>Ecdysozoa</taxon>
        <taxon>Arthropoda</taxon>
        <taxon>Hexapoda</taxon>
        <taxon>Collembola</taxon>
        <taxon>Entomobryomorpha</taxon>
        <taxon>Entomobryoidea</taxon>
        <taxon>Orchesellidae</taxon>
        <taxon>Orchesellinae</taxon>
        <taxon>Orchesella</taxon>
    </lineage>
</organism>
<proteinExistence type="inferred from homology"/>
<protein>
    <submittedName>
        <fullName evidence="5">Methyl farnesoate epoxidase</fullName>
    </submittedName>
</protein>
<accession>A0A1D2N0L4</accession>
<feature type="non-terminal residue" evidence="5">
    <location>
        <position position="362"/>
    </location>
</feature>
<keyword evidence="3" id="KW-0408">Iron</keyword>
<dbReference type="GO" id="GO:0005506">
    <property type="term" value="F:iron ion binding"/>
    <property type="evidence" value="ECO:0007669"/>
    <property type="project" value="InterPro"/>
</dbReference>
<gene>
    <name evidence="5" type="ORF">Ocin01_07870</name>
</gene>
<dbReference type="GO" id="GO:0005737">
    <property type="term" value="C:cytoplasm"/>
    <property type="evidence" value="ECO:0007669"/>
    <property type="project" value="TreeGrafter"/>
</dbReference>
<dbReference type="GO" id="GO:0008395">
    <property type="term" value="F:steroid hydroxylase activity"/>
    <property type="evidence" value="ECO:0007669"/>
    <property type="project" value="TreeGrafter"/>
</dbReference>
<dbReference type="OrthoDB" id="3934656at2759"/>
<dbReference type="Pfam" id="PF00067">
    <property type="entry name" value="p450"/>
    <property type="match status" value="2"/>
</dbReference>
<dbReference type="GO" id="GO:0020037">
    <property type="term" value="F:heme binding"/>
    <property type="evidence" value="ECO:0007669"/>
    <property type="project" value="InterPro"/>
</dbReference>
<dbReference type="InterPro" id="IPR036396">
    <property type="entry name" value="Cyt_P450_sf"/>
</dbReference>
<evidence type="ECO:0000256" key="4">
    <source>
        <dbReference type="ARBA" id="ARBA00023033"/>
    </source>
</evidence>
<dbReference type="GO" id="GO:0016712">
    <property type="term" value="F:oxidoreductase activity, acting on paired donors, with incorporation or reduction of molecular oxygen, reduced flavin or flavoprotein as one donor, and incorporation of one atom of oxygen"/>
    <property type="evidence" value="ECO:0007669"/>
    <property type="project" value="TreeGrafter"/>
</dbReference>
<evidence type="ECO:0000256" key="3">
    <source>
        <dbReference type="ARBA" id="ARBA00023004"/>
    </source>
</evidence>
<keyword evidence="2" id="KW-0479">Metal-binding</keyword>
<dbReference type="EMBL" id="LJIJ01000321">
    <property type="protein sequence ID" value="ODM98812.1"/>
    <property type="molecule type" value="Genomic_DNA"/>
</dbReference>
<dbReference type="InterPro" id="IPR002401">
    <property type="entry name" value="Cyt_P450_E_grp-I"/>
</dbReference>
<comment type="caution">
    <text evidence="5">The sequence shown here is derived from an EMBL/GenBank/DDBJ whole genome shotgun (WGS) entry which is preliminary data.</text>
</comment>